<sequence length="154" mass="16773">MVITCPCSLGLATLTVAMVGTGVGASQGVLIKRGQALKSAHKVNCIVFDKTGTLTVGNPVVVKTTLSKSMVLRDFYELIAATRAIMEYAKKIREDEEDPVWPEAREFEPIVGYGVKTIVRNKKIVVGNKSLILIQNIDISFDVELMLAETEAMT</sequence>
<evidence type="ECO:0000256" key="3">
    <source>
        <dbReference type="ARBA" id="ARBA00022723"/>
    </source>
</evidence>
<protein>
    <submittedName>
        <fullName evidence="7">Uncharacterized protein</fullName>
    </submittedName>
</protein>
<dbReference type="PROSITE" id="PS00154">
    <property type="entry name" value="ATPASE_E1_E2"/>
    <property type="match status" value="1"/>
</dbReference>
<comment type="caution">
    <text evidence="7">The sequence shown here is derived from an EMBL/GenBank/DDBJ whole genome shotgun (WGS) entry which is preliminary data.</text>
</comment>
<evidence type="ECO:0000256" key="5">
    <source>
        <dbReference type="ARBA" id="ARBA00023136"/>
    </source>
</evidence>
<keyword evidence="2" id="KW-0812">Transmembrane</keyword>
<dbReference type="GO" id="GO:0000166">
    <property type="term" value="F:nucleotide binding"/>
    <property type="evidence" value="ECO:0007669"/>
    <property type="project" value="InterPro"/>
</dbReference>
<dbReference type="InterPro" id="IPR018303">
    <property type="entry name" value="ATPase_P-typ_P_site"/>
</dbReference>
<keyword evidence="4" id="KW-1133">Transmembrane helix</keyword>
<dbReference type="InterPro" id="IPR023299">
    <property type="entry name" value="ATPase_P-typ_cyto_dom_N"/>
</dbReference>
<evidence type="ECO:0000256" key="4">
    <source>
        <dbReference type="ARBA" id="ARBA00022989"/>
    </source>
</evidence>
<dbReference type="SUPFAM" id="SSF81660">
    <property type="entry name" value="Metal cation-transporting ATPase, ATP-binding domain N"/>
    <property type="match status" value="1"/>
</dbReference>
<dbReference type="AlphaFoldDB" id="A0A4U5PKK9"/>
<feature type="chain" id="PRO_5020330922" evidence="6">
    <location>
        <begin position="18"/>
        <end position="154"/>
    </location>
</feature>
<proteinExistence type="predicted"/>
<comment type="subcellular location">
    <subcellularLocation>
        <location evidence="1">Membrane</location>
    </subcellularLocation>
</comment>
<dbReference type="InterPro" id="IPR023214">
    <property type="entry name" value="HAD_sf"/>
</dbReference>
<keyword evidence="3" id="KW-0479">Metal-binding</keyword>
<reference evidence="7" key="1">
    <citation type="submission" date="2018-10" db="EMBL/GenBank/DDBJ databases">
        <title>Population genomic analysis revealed the cold adaptation of white poplar.</title>
        <authorList>
            <person name="Liu Y.-J."/>
        </authorList>
    </citation>
    <scope>NUCLEOTIDE SEQUENCE [LARGE SCALE GENOMIC DNA]</scope>
    <source>
        <strain evidence="7">PAL-ZL1</strain>
    </source>
</reference>
<evidence type="ECO:0000256" key="1">
    <source>
        <dbReference type="ARBA" id="ARBA00004370"/>
    </source>
</evidence>
<dbReference type="Gene3D" id="3.40.1110.10">
    <property type="entry name" value="Calcium-transporting ATPase, cytoplasmic domain N"/>
    <property type="match status" value="1"/>
</dbReference>
<dbReference type="PANTHER" id="PTHR46594">
    <property type="entry name" value="P-TYPE CATION-TRANSPORTING ATPASE"/>
    <property type="match status" value="1"/>
</dbReference>
<dbReference type="GO" id="GO:0016020">
    <property type="term" value="C:membrane"/>
    <property type="evidence" value="ECO:0007669"/>
    <property type="project" value="UniProtKB-SubCell"/>
</dbReference>
<evidence type="ECO:0000313" key="7">
    <source>
        <dbReference type="EMBL" id="TKR97482.1"/>
    </source>
</evidence>
<feature type="signal peptide" evidence="6">
    <location>
        <begin position="1"/>
        <end position="17"/>
    </location>
</feature>
<gene>
    <name evidence="7" type="ORF">D5086_0000211270</name>
</gene>
<organism evidence="7">
    <name type="scientific">Populus alba</name>
    <name type="common">White poplar</name>
    <dbReference type="NCBI Taxonomy" id="43335"/>
    <lineage>
        <taxon>Eukaryota</taxon>
        <taxon>Viridiplantae</taxon>
        <taxon>Streptophyta</taxon>
        <taxon>Embryophyta</taxon>
        <taxon>Tracheophyta</taxon>
        <taxon>Spermatophyta</taxon>
        <taxon>Magnoliopsida</taxon>
        <taxon>eudicotyledons</taxon>
        <taxon>Gunneridae</taxon>
        <taxon>Pentapetalae</taxon>
        <taxon>rosids</taxon>
        <taxon>fabids</taxon>
        <taxon>Malpighiales</taxon>
        <taxon>Salicaceae</taxon>
        <taxon>Saliceae</taxon>
        <taxon>Populus</taxon>
    </lineage>
</organism>
<evidence type="ECO:0000256" key="6">
    <source>
        <dbReference type="SAM" id="SignalP"/>
    </source>
</evidence>
<dbReference type="PANTHER" id="PTHR46594:SF4">
    <property type="entry name" value="P-TYPE CATION-TRANSPORTING ATPASE"/>
    <property type="match status" value="1"/>
</dbReference>
<dbReference type="Pfam" id="PF00702">
    <property type="entry name" value="Hydrolase"/>
    <property type="match status" value="1"/>
</dbReference>
<keyword evidence="6" id="KW-0732">Signal</keyword>
<evidence type="ECO:0000256" key="2">
    <source>
        <dbReference type="ARBA" id="ARBA00022692"/>
    </source>
</evidence>
<keyword evidence="5" id="KW-0472">Membrane</keyword>
<accession>A0A4U5PKK9</accession>
<name>A0A4U5PKK9_POPAL</name>
<dbReference type="STRING" id="43335.A0A4U5PKK9"/>
<dbReference type="EMBL" id="RCHU01000718">
    <property type="protein sequence ID" value="TKR97482.1"/>
    <property type="molecule type" value="Genomic_DNA"/>
</dbReference>
<dbReference type="GO" id="GO:0046872">
    <property type="term" value="F:metal ion binding"/>
    <property type="evidence" value="ECO:0007669"/>
    <property type="project" value="UniProtKB-KW"/>
</dbReference>
<dbReference type="Gene3D" id="3.40.50.1000">
    <property type="entry name" value="HAD superfamily/HAD-like"/>
    <property type="match status" value="1"/>
</dbReference>